<proteinExistence type="predicted"/>
<dbReference type="AlphaFoldDB" id="A0A2N9M5B4"/>
<dbReference type="EMBL" id="OKRB01000141">
    <property type="protein sequence ID" value="SPE30625.1"/>
    <property type="molecule type" value="Genomic_DNA"/>
</dbReference>
<evidence type="ECO:0000256" key="2">
    <source>
        <dbReference type="SAM" id="Phobius"/>
    </source>
</evidence>
<feature type="region of interest" description="Disordered" evidence="1">
    <location>
        <begin position="1"/>
        <end position="20"/>
    </location>
</feature>
<feature type="transmembrane region" description="Helical" evidence="2">
    <location>
        <begin position="158"/>
        <end position="180"/>
    </location>
</feature>
<evidence type="ECO:0000256" key="1">
    <source>
        <dbReference type="SAM" id="MobiDB-lite"/>
    </source>
</evidence>
<dbReference type="Pfam" id="PF14235">
    <property type="entry name" value="DUF4337"/>
    <property type="match status" value="1"/>
</dbReference>
<gene>
    <name evidence="3" type="ORF">SBA5_80009</name>
</gene>
<dbReference type="InterPro" id="IPR025570">
    <property type="entry name" value="DUF4337"/>
</dbReference>
<reference evidence="4" key="1">
    <citation type="submission" date="2018-02" db="EMBL/GenBank/DDBJ databases">
        <authorList>
            <person name="Hausmann B."/>
        </authorList>
    </citation>
    <scope>NUCLEOTIDE SEQUENCE [LARGE SCALE GENOMIC DNA]</scope>
    <source>
        <strain evidence="4">Peat soil MAG SbA5</strain>
    </source>
</reference>
<dbReference type="OrthoDB" id="9806096at2"/>
<dbReference type="Proteomes" id="UP000239735">
    <property type="component" value="Unassembled WGS sequence"/>
</dbReference>
<accession>A0A2N9M5B4</accession>
<keyword evidence="2" id="KW-0472">Membrane</keyword>
<sequence>MEANEAQELQEHAEHGAHEETLRPVAFTMAVLAVLVAIATVLGHRTHTEAVLEQNRATDQWNYYQAHKIRSNNTELAADLLGVVALNDKDGAAKLAKTYADHEKKWADDLKGEQDQAEATEKKVDQAEARASHFDLSEALLEIGLVITSVTLLTRSRVYWYLGLVFSLFGIASALLAFAVK</sequence>
<evidence type="ECO:0000313" key="3">
    <source>
        <dbReference type="EMBL" id="SPE30625.1"/>
    </source>
</evidence>
<feature type="transmembrane region" description="Helical" evidence="2">
    <location>
        <begin position="25"/>
        <end position="43"/>
    </location>
</feature>
<organism evidence="3 4">
    <name type="scientific">Candidatus Sulfuritelmatomonas gaucii</name>
    <dbReference type="NCBI Taxonomy" id="2043161"/>
    <lineage>
        <taxon>Bacteria</taxon>
        <taxon>Pseudomonadati</taxon>
        <taxon>Acidobacteriota</taxon>
        <taxon>Terriglobia</taxon>
        <taxon>Terriglobales</taxon>
        <taxon>Acidobacteriaceae</taxon>
        <taxon>Candidatus Sulfuritelmatomonas</taxon>
    </lineage>
</organism>
<feature type="compositionally biased region" description="Basic and acidic residues" evidence="1">
    <location>
        <begin position="9"/>
        <end position="20"/>
    </location>
</feature>
<keyword evidence="2" id="KW-1133">Transmembrane helix</keyword>
<keyword evidence="2" id="KW-0812">Transmembrane</keyword>
<protein>
    <recommendedName>
        <fullName evidence="5">DUF4337 domain-containing protein</fullName>
    </recommendedName>
</protein>
<name>A0A2N9M5B4_9BACT</name>
<evidence type="ECO:0000313" key="4">
    <source>
        <dbReference type="Proteomes" id="UP000239735"/>
    </source>
</evidence>
<evidence type="ECO:0008006" key="5">
    <source>
        <dbReference type="Google" id="ProtNLM"/>
    </source>
</evidence>